<organism evidence="1">
    <name type="scientific">marine sediment metagenome</name>
    <dbReference type="NCBI Taxonomy" id="412755"/>
    <lineage>
        <taxon>unclassified sequences</taxon>
        <taxon>metagenomes</taxon>
        <taxon>ecological metagenomes</taxon>
    </lineage>
</organism>
<dbReference type="AlphaFoldDB" id="A0A0F9ALZ6"/>
<sequence length="134" mass="15368">MACEEAYRGQCCCECNSRLTISMCSCGRCPTIEGYVCIVEHKVEDNYSCMYQATEHGLCEMFVERKEGKEMEHKYVCQECEKACVLIVYLEAHMIPDECPWGNSQALGCLYLNPPKAKWVDLEKSENNEREGLK</sequence>
<comment type="caution">
    <text evidence="1">The sequence shown here is derived from an EMBL/GenBank/DDBJ whole genome shotgun (WGS) entry which is preliminary data.</text>
</comment>
<dbReference type="EMBL" id="LAZR01054002">
    <property type="protein sequence ID" value="KKK79489.1"/>
    <property type="molecule type" value="Genomic_DNA"/>
</dbReference>
<reference evidence="1" key="1">
    <citation type="journal article" date="2015" name="Nature">
        <title>Complex archaea that bridge the gap between prokaryotes and eukaryotes.</title>
        <authorList>
            <person name="Spang A."/>
            <person name="Saw J.H."/>
            <person name="Jorgensen S.L."/>
            <person name="Zaremba-Niedzwiedzka K."/>
            <person name="Martijn J."/>
            <person name="Lind A.E."/>
            <person name="van Eijk R."/>
            <person name="Schleper C."/>
            <person name="Guy L."/>
            <person name="Ettema T.J."/>
        </authorList>
    </citation>
    <scope>NUCLEOTIDE SEQUENCE</scope>
</reference>
<accession>A0A0F9ALZ6</accession>
<evidence type="ECO:0000313" key="1">
    <source>
        <dbReference type="EMBL" id="KKK79489.1"/>
    </source>
</evidence>
<protein>
    <submittedName>
        <fullName evidence="1">Uncharacterized protein</fullName>
    </submittedName>
</protein>
<name>A0A0F9ALZ6_9ZZZZ</name>
<gene>
    <name evidence="1" type="ORF">LCGC14_2832990</name>
</gene>
<proteinExistence type="predicted"/>